<dbReference type="VEuPathDB" id="FungiDB:RhiirFUN_006112"/>
<evidence type="ECO:0000313" key="1">
    <source>
        <dbReference type="EMBL" id="PKK60285.1"/>
    </source>
</evidence>
<sequence>MFQLYLGYKFYNGKWKIFERENVVRIWPRPSPQRNGLQWNEFCRIKVILHVPIEAWKNEFKDILGPSVDKLENKCDKNEGNEGQDDTRLDWMVLAEMGPNAIIDGSSDLGLHDVDRNNDWFGSVRRRYSNIESIDLNTFVQQSRIEDD</sequence>
<dbReference type="VEuPathDB" id="FungiDB:FUN_003973"/>
<comment type="caution">
    <text evidence="1">The sequence shown here is derived from an EMBL/GenBank/DDBJ whole genome shotgun (WGS) entry which is preliminary data.</text>
</comment>
<dbReference type="AlphaFoldDB" id="A0A2N1MF52"/>
<evidence type="ECO:0000313" key="2">
    <source>
        <dbReference type="Proteomes" id="UP000233469"/>
    </source>
</evidence>
<protein>
    <submittedName>
        <fullName evidence="1">Uncharacterized protein</fullName>
    </submittedName>
</protein>
<dbReference type="EMBL" id="LLXL01002650">
    <property type="protein sequence ID" value="PKK60285.1"/>
    <property type="molecule type" value="Genomic_DNA"/>
</dbReference>
<gene>
    <name evidence="1" type="ORF">RhiirC2_793547</name>
</gene>
<dbReference type="VEuPathDB" id="FungiDB:RhiirA1_486644"/>
<reference evidence="1 2" key="2">
    <citation type="submission" date="2017-10" db="EMBL/GenBank/DDBJ databases">
        <title>Extensive intraspecific genome diversity in a model arbuscular mycorrhizal fungus.</title>
        <authorList>
            <person name="Chen E.C.H."/>
            <person name="Morin E."/>
            <person name="Baudet D."/>
            <person name="Noel J."/>
            <person name="Ndikumana S."/>
            <person name="Charron P."/>
            <person name="St-Onge C."/>
            <person name="Giorgi J."/>
            <person name="Grigoriev I.V."/>
            <person name="Roux C."/>
            <person name="Martin F.M."/>
            <person name="Corradi N."/>
        </authorList>
    </citation>
    <scope>NUCLEOTIDE SEQUENCE [LARGE SCALE GENOMIC DNA]</scope>
    <source>
        <strain evidence="1 2">C2</strain>
    </source>
</reference>
<dbReference type="Proteomes" id="UP000233469">
    <property type="component" value="Unassembled WGS sequence"/>
</dbReference>
<proteinExistence type="predicted"/>
<name>A0A2N1MF52_9GLOM</name>
<reference evidence="1 2" key="1">
    <citation type="submission" date="2016-04" db="EMBL/GenBank/DDBJ databases">
        <title>Genome analyses suggest a sexual origin of heterokaryosis in a supposedly ancient asexual fungus.</title>
        <authorList>
            <person name="Ropars J."/>
            <person name="Sedzielewska K."/>
            <person name="Noel J."/>
            <person name="Charron P."/>
            <person name="Farinelli L."/>
            <person name="Marton T."/>
            <person name="Kruger M."/>
            <person name="Pelin A."/>
            <person name="Brachmann A."/>
            <person name="Corradi N."/>
        </authorList>
    </citation>
    <scope>NUCLEOTIDE SEQUENCE [LARGE SCALE GENOMIC DNA]</scope>
    <source>
        <strain evidence="1 2">C2</strain>
    </source>
</reference>
<organism evidence="1 2">
    <name type="scientific">Rhizophagus irregularis</name>
    <dbReference type="NCBI Taxonomy" id="588596"/>
    <lineage>
        <taxon>Eukaryota</taxon>
        <taxon>Fungi</taxon>
        <taxon>Fungi incertae sedis</taxon>
        <taxon>Mucoromycota</taxon>
        <taxon>Glomeromycotina</taxon>
        <taxon>Glomeromycetes</taxon>
        <taxon>Glomerales</taxon>
        <taxon>Glomeraceae</taxon>
        <taxon>Rhizophagus</taxon>
    </lineage>
</organism>
<feature type="non-terminal residue" evidence="1">
    <location>
        <position position="148"/>
    </location>
</feature>
<accession>A0A2N1MF52</accession>